<evidence type="ECO:0000256" key="2">
    <source>
        <dbReference type="ARBA" id="ARBA00008796"/>
    </source>
</evidence>
<comment type="function">
    <text evidence="1">Ornithine decarboxylase (ODC) antizyme protein that negatively regulates ODC activity and intracellular polyamine biosynthesis in response to increased intracellular polyamine levels. Binds to ODC monomers, inhibiting the assembly of the functional ODC homodimer, and targets the monomers for ubiquitin-independent proteolytic destruction by the 26S proteasome.</text>
</comment>
<dbReference type="GO" id="GO:0045732">
    <property type="term" value="P:positive regulation of protein catabolic process"/>
    <property type="evidence" value="ECO:0007669"/>
    <property type="project" value="TreeGrafter"/>
</dbReference>
<dbReference type="Pfam" id="PF02100">
    <property type="entry name" value="ODC_AZ"/>
    <property type="match status" value="1"/>
</dbReference>
<dbReference type="GO" id="GO:0005737">
    <property type="term" value="C:cytoplasm"/>
    <property type="evidence" value="ECO:0007669"/>
    <property type="project" value="TreeGrafter"/>
</dbReference>
<reference evidence="7 8" key="1">
    <citation type="submission" date="2017-03" db="EMBL/GenBank/DDBJ databases">
        <title>Genomes of endolithic fungi from Antarctica.</title>
        <authorList>
            <person name="Coleine C."/>
            <person name="Masonjones S."/>
            <person name="Stajich J.E."/>
        </authorList>
    </citation>
    <scope>NUCLEOTIDE SEQUENCE [LARGE SCALE GENOMIC DNA]</scope>
    <source>
        <strain evidence="7 8">CCFEE 5187</strain>
    </source>
</reference>
<dbReference type="InterPro" id="IPR016181">
    <property type="entry name" value="Acyl_CoA_acyltransferase"/>
</dbReference>
<dbReference type="PANTHER" id="PTHR10279">
    <property type="entry name" value="ORNITHINE DECARBOXYLASE ANTIZYME"/>
    <property type="match status" value="1"/>
</dbReference>
<evidence type="ECO:0000256" key="3">
    <source>
        <dbReference type="ARBA" id="ARBA00011486"/>
    </source>
</evidence>
<dbReference type="SUPFAM" id="SSF55729">
    <property type="entry name" value="Acyl-CoA N-acyltransferases (Nat)"/>
    <property type="match status" value="1"/>
</dbReference>
<evidence type="ECO:0000256" key="1">
    <source>
        <dbReference type="ARBA" id="ARBA00002307"/>
    </source>
</evidence>
<dbReference type="Proteomes" id="UP000308768">
    <property type="component" value="Unassembled WGS sequence"/>
</dbReference>
<dbReference type="PANTHER" id="PTHR10279:SF10">
    <property type="entry name" value="ORNITHINE DECARBOXYLASE ANTIZYME"/>
    <property type="match status" value="1"/>
</dbReference>
<evidence type="ECO:0000256" key="4">
    <source>
        <dbReference type="ARBA" id="ARBA00017712"/>
    </source>
</evidence>
<sequence>MANLTYNKQSSSSSNYYETSMDVVARANILASAYSVDASSGALKSFHYSTSGAGGSRHSARGGAAAYNITGECERLFCETLRAVFLGEGNLALQDSLVMGMPSRNTRFEYRGHGLPRSLPSPTSLSELESESNGYTERELKGGVREWIEIWDYVGGARFRGFVGGNDAEKALFVFFDEGVIGRDLKHGLMALLELSSSPAFDCSSLVVCLDRNTDSNDTKALLRDLGWVGFELITLGRWTKTEDVISDRWIFLGMDV</sequence>
<evidence type="ECO:0000256" key="6">
    <source>
        <dbReference type="SAM" id="MobiDB-lite"/>
    </source>
</evidence>
<dbReference type="EMBL" id="NAJN01002750">
    <property type="protein sequence ID" value="TKA49826.1"/>
    <property type="molecule type" value="Genomic_DNA"/>
</dbReference>
<dbReference type="GO" id="GO:0008073">
    <property type="term" value="F:ornithine decarboxylase inhibitor activity"/>
    <property type="evidence" value="ECO:0007669"/>
    <property type="project" value="InterPro"/>
</dbReference>
<name>A0A4U0VMY9_9PEZI</name>
<dbReference type="Gene3D" id="3.40.630.60">
    <property type="match status" value="1"/>
</dbReference>
<comment type="subunit">
    <text evidence="3">Interacts with ODC and thereby sterically blocks ODC homodimerization.</text>
</comment>
<keyword evidence="5" id="KW-0688">Ribosomal frameshifting</keyword>
<dbReference type="OrthoDB" id="5959761at2759"/>
<dbReference type="STRING" id="331657.A0A4U0VMY9"/>
<proteinExistence type="inferred from homology"/>
<dbReference type="InterPro" id="IPR038581">
    <property type="entry name" value="ODC_AZ_sf"/>
</dbReference>
<dbReference type="AlphaFoldDB" id="A0A4U0VMY9"/>
<comment type="caution">
    <text evidence="7">The sequence shown here is derived from an EMBL/GenBank/DDBJ whole genome shotgun (WGS) entry which is preliminary data.</text>
</comment>
<dbReference type="InterPro" id="IPR002993">
    <property type="entry name" value="ODC_AZ"/>
</dbReference>
<feature type="region of interest" description="Disordered" evidence="6">
    <location>
        <begin position="112"/>
        <end position="132"/>
    </location>
</feature>
<evidence type="ECO:0000313" key="7">
    <source>
        <dbReference type="EMBL" id="TKA49826.1"/>
    </source>
</evidence>
<organism evidence="7 8">
    <name type="scientific">Cryomyces minteri</name>
    <dbReference type="NCBI Taxonomy" id="331657"/>
    <lineage>
        <taxon>Eukaryota</taxon>
        <taxon>Fungi</taxon>
        <taxon>Dikarya</taxon>
        <taxon>Ascomycota</taxon>
        <taxon>Pezizomycotina</taxon>
        <taxon>Dothideomycetes</taxon>
        <taxon>Dothideomycetes incertae sedis</taxon>
        <taxon>Cryomyces</taxon>
    </lineage>
</organism>
<keyword evidence="8" id="KW-1185">Reference proteome</keyword>
<accession>A0A4U0VMY9</accession>
<feature type="compositionally biased region" description="Low complexity" evidence="6">
    <location>
        <begin position="115"/>
        <end position="127"/>
    </location>
</feature>
<dbReference type="GO" id="GO:0005634">
    <property type="term" value="C:nucleus"/>
    <property type="evidence" value="ECO:0007669"/>
    <property type="project" value="TreeGrafter"/>
</dbReference>
<comment type="similarity">
    <text evidence="2">Belongs to the ODC antizyme family.</text>
</comment>
<gene>
    <name evidence="7" type="ORF">B0A49_12705</name>
</gene>
<evidence type="ECO:0000313" key="8">
    <source>
        <dbReference type="Proteomes" id="UP000308768"/>
    </source>
</evidence>
<protein>
    <recommendedName>
        <fullName evidence="4">Ornithine decarboxylase antizyme</fullName>
    </recommendedName>
</protein>
<dbReference type="GO" id="GO:0075523">
    <property type="term" value="P:viral translational frameshifting"/>
    <property type="evidence" value="ECO:0007669"/>
    <property type="project" value="UniProtKB-KW"/>
</dbReference>
<evidence type="ECO:0000256" key="5">
    <source>
        <dbReference type="ARBA" id="ARBA00022758"/>
    </source>
</evidence>